<dbReference type="OrthoDB" id="6428749at2759"/>
<dbReference type="GO" id="GO:0016787">
    <property type="term" value="F:hydrolase activity"/>
    <property type="evidence" value="ECO:0007669"/>
    <property type="project" value="UniProtKB-KW"/>
</dbReference>
<evidence type="ECO:0000259" key="4">
    <source>
        <dbReference type="Pfam" id="PF01425"/>
    </source>
</evidence>
<name>A0A9Q9AWP7_9PEZI</name>
<dbReference type="PIRSF" id="PIRSF001221">
    <property type="entry name" value="Amidase_fungi"/>
    <property type="match status" value="1"/>
</dbReference>
<gene>
    <name evidence="5" type="ORF">Slin15195_G065300</name>
</gene>
<feature type="active site" description="Acyl-ester intermediate" evidence="3">
    <location>
        <position position="244"/>
    </location>
</feature>
<dbReference type="Pfam" id="PF01425">
    <property type="entry name" value="Amidase"/>
    <property type="match status" value="1"/>
</dbReference>
<evidence type="ECO:0000256" key="3">
    <source>
        <dbReference type="PIRSR" id="PIRSR001221-1"/>
    </source>
</evidence>
<evidence type="ECO:0000256" key="1">
    <source>
        <dbReference type="ARBA" id="ARBA00009199"/>
    </source>
</evidence>
<dbReference type="EMBL" id="CP099422">
    <property type="protein sequence ID" value="USW53211.1"/>
    <property type="molecule type" value="Genomic_DNA"/>
</dbReference>
<organism evidence="5 6">
    <name type="scientific">Septoria linicola</name>
    <dbReference type="NCBI Taxonomy" id="215465"/>
    <lineage>
        <taxon>Eukaryota</taxon>
        <taxon>Fungi</taxon>
        <taxon>Dikarya</taxon>
        <taxon>Ascomycota</taxon>
        <taxon>Pezizomycotina</taxon>
        <taxon>Dothideomycetes</taxon>
        <taxon>Dothideomycetidae</taxon>
        <taxon>Mycosphaerellales</taxon>
        <taxon>Mycosphaerellaceae</taxon>
        <taxon>Septoria</taxon>
    </lineage>
</organism>
<keyword evidence="6" id="KW-1185">Reference proteome</keyword>
<feature type="active site" description="Charge relay system" evidence="3">
    <location>
        <position position="219"/>
    </location>
</feature>
<comment type="similarity">
    <text evidence="1">Belongs to the amidase family.</text>
</comment>
<keyword evidence="2" id="KW-0378">Hydrolase</keyword>
<feature type="active site" description="Charge relay system" evidence="3">
    <location>
        <position position="143"/>
    </location>
</feature>
<dbReference type="InterPro" id="IPR036928">
    <property type="entry name" value="AS_sf"/>
</dbReference>
<dbReference type="PANTHER" id="PTHR46072">
    <property type="entry name" value="AMIDASE-RELATED-RELATED"/>
    <property type="match status" value="1"/>
</dbReference>
<dbReference type="AlphaFoldDB" id="A0A9Q9AWP7"/>
<sequence length="571" mass="62487">MSELKEPPTHSQTESYVTIAKRAQQSVLDSIPQIWRISREAKAAGAKDPRKGILAARFLTPREFRITNSSASELLQLIYDGRLSSYEVTYAFCARAAIAHQLVNCLVDFFPEEALAQARALDAEFKKTGRLVGCLHGLPISVKDDHFMKGKVVTMGYTAWRKNSPCSADSSPVKVMKDAGAIIFARTAMPQTGMALETVSNLWGRTLNSRNTAFGAGGSSGGDGVLVALGGTSAAPLATDIGGSIRSPAAFNGIYGMRPTAARIPLAGTATTVSGNTSIKCSAGPIARSMEDVGLFCKLLASHPSLPHDSSAVLGYWDERPHISEKLKIGVWSDDGVVSPHPPVQRALRETAAKLQREGNEIVEFSFPFDLWEAALTTWAIYLQTGAKEHKDILKAAGEPGIAQFLSYLQIFHARELTVPELFAHNSTVGMYKAAFQEAWDASEIDCLICPSSPMAGVPHDFPVWWGYTSIWNLLDYPSIIMPVKEFVISPEMDPKIMSYKPRDNVFDGPNWRLYDPELWKTQPVTVHIVGRPFRDEVLLAHGELIDSTVNVRKAAPVHNVPKVEREVARL</sequence>
<feature type="domain" description="Amidase" evidence="4">
    <location>
        <begin position="87"/>
        <end position="540"/>
    </location>
</feature>
<evidence type="ECO:0000256" key="2">
    <source>
        <dbReference type="ARBA" id="ARBA00022801"/>
    </source>
</evidence>
<evidence type="ECO:0000313" key="5">
    <source>
        <dbReference type="EMBL" id="USW53211.1"/>
    </source>
</evidence>
<dbReference type="Gene3D" id="3.90.1300.10">
    <property type="entry name" value="Amidase signature (AS) domain"/>
    <property type="match status" value="1"/>
</dbReference>
<accession>A0A9Q9AWP7</accession>
<dbReference type="InterPro" id="IPR023631">
    <property type="entry name" value="Amidase_dom"/>
</dbReference>
<reference evidence="5" key="1">
    <citation type="submission" date="2022-06" db="EMBL/GenBank/DDBJ databases">
        <title>Complete genome sequences of two strains of the flax pathogen Septoria linicola.</title>
        <authorList>
            <person name="Lapalu N."/>
            <person name="Simon A."/>
            <person name="Demenou B."/>
            <person name="Paumier D."/>
            <person name="Guillot M.-P."/>
            <person name="Gout L."/>
            <person name="Valade R."/>
        </authorList>
    </citation>
    <scope>NUCLEOTIDE SEQUENCE</scope>
    <source>
        <strain evidence="5">SE15195</strain>
    </source>
</reference>
<evidence type="ECO:0000313" key="6">
    <source>
        <dbReference type="Proteomes" id="UP001056384"/>
    </source>
</evidence>
<proteinExistence type="inferred from homology"/>
<protein>
    <submittedName>
        <fullName evidence="5">Amidase signature domain-containing protein</fullName>
    </submittedName>
</protein>
<dbReference type="Proteomes" id="UP001056384">
    <property type="component" value="Chromosome 5"/>
</dbReference>
<dbReference type="SUPFAM" id="SSF75304">
    <property type="entry name" value="Amidase signature (AS) enzymes"/>
    <property type="match status" value="1"/>
</dbReference>